<dbReference type="EMBL" id="BAEN01000022">
    <property type="protein sequence ID" value="GAC13678.1"/>
    <property type="molecule type" value="Genomic_DNA"/>
</dbReference>
<protein>
    <recommendedName>
        <fullName evidence="3">Lipoprotein</fullName>
    </recommendedName>
</protein>
<name>K6YAI4_9ALTE</name>
<reference evidence="1 2" key="1">
    <citation type="journal article" date="2017" name="Antonie Van Leeuwenhoek">
        <title>Rhizobium rhizosphaerae sp. nov., a novel species isolated from rice rhizosphere.</title>
        <authorList>
            <person name="Zhao J.J."/>
            <person name="Zhang J."/>
            <person name="Zhang R.J."/>
            <person name="Zhang C.W."/>
            <person name="Yin H.Q."/>
            <person name="Zhang X.X."/>
        </authorList>
    </citation>
    <scope>NUCLEOTIDE SEQUENCE [LARGE SCALE GENOMIC DNA]</scope>
    <source>
        <strain evidence="1 2">E3</strain>
    </source>
</reference>
<dbReference type="eggNOG" id="ENOG502ZHN3">
    <property type="taxonomic scope" value="Bacteria"/>
</dbReference>
<evidence type="ECO:0000313" key="1">
    <source>
        <dbReference type="EMBL" id="GAC13678.1"/>
    </source>
</evidence>
<accession>K6YAI4</accession>
<organism evidence="1 2">
    <name type="scientific">Aliiglaciecola lipolytica E3</name>
    <dbReference type="NCBI Taxonomy" id="1127673"/>
    <lineage>
        <taxon>Bacteria</taxon>
        <taxon>Pseudomonadati</taxon>
        <taxon>Pseudomonadota</taxon>
        <taxon>Gammaproteobacteria</taxon>
        <taxon>Alteromonadales</taxon>
        <taxon>Alteromonadaceae</taxon>
        <taxon>Aliiglaciecola</taxon>
    </lineage>
</organism>
<proteinExistence type="predicted"/>
<dbReference type="Proteomes" id="UP000006334">
    <property type="component" value="Unassembled WGS sequence"/>
</dbReference>
<keyword evidence="2" id="KW-1185">Reference proteome</keyword>
<sequence length="297" mass="33767">MKYLRINMWCILVSVIVLSGCVARPYAIIDGTRSKASDLDNYDITIVSIDGKMEVGTQVKNVKPGFHYINVVTTKNLRSKVYEPRMFPVDAKECMRYVVTAQHDNNLVDDWEVKLLREEPILSCTPSEKEPEVETIPSYLAPNQTAVCIDKNSLNQNLSPVDLYPSIMQCILDGKAQQAIYNYFLASAYGMYDAQRVVDTTSHQAINIIQKHSIWSLTALEQDKFQQKLTTFIDTPESMQAACTFLQSLGKPNYVPEYMVEHGVRKLTKENPDGLANDFAEDEHWISVLRNQLKCKI</sequence>
<evidence type="ECO:0008006" key="3">
    <source>
        <dbReference type="Google" id="ProtNLM"/>
    </source>
</evidence>
<dbReference type="AlphaFoldDB" id="K6YAI4"/>
<dbReference type="OrthoDB" id="5339269at2"/>
<comment type="caution">
    <text evidence="1">The sequence shown here is derived from an EMBL/GenBank/DDBJ whole genome shotgun (WGS) entry which is preliminary data.</text>
</comment>
<dbReference type="PROSITE" id="PS51257">
    <property type="entry name" value="PROKAR_LIPOPROTEIN"/>
    <property type="match status" value="1"/>
</dbReference>
<evidence type="ECO:0000313" key="2">
    <source>
        <dbReference type="Proteomes" id="UP000006334"/>
    </source>
</evidence>
<dbReference type="RefSeq" id="WP_008843495.1">
    <property type="nucleotide sequence ID" value="NZ_BAEN01000022.1"/>
</dbReference>
<gene>
    <name evidence="1" type="ORF">GLIP_1036</name>
</gene>